<dbReference type="AlphaFoldDB" id="A0A1A5ITM4"/>
<dbReference type="GeneID" id="66686540"/>
<accession>A0A1A5ITM4</accession>
<name>A0A1A5ITM4_RHILI</name>
<comment type="caution">
    <text evidence="1">The sequence shown here is derived from an EMBL/GenBank/DDBJ whole genome shotgun (WGS) entry which is preliminary data.</text>
</comment>
<proteinExistence type="predicted"/>
<dbReference type="OrthoDB" id="3727779at2"/>
<dbReference type="RefSeq" id="WP_032932936.1">
    <property type="nucleotide sequence ID" value="NZ_LZTH01000023.1"/>
</dbReference>
<dbReference type="Proteomes" id="UP000093748">
    <property type="component" value="Unassembled WGS sequence"/>
</dbReference>
<sequence length="181" mass="20432">MYVWARMARMLATARSRGPYMMGGESRLAFRCLPTDIDFNVHLNNARYMMLADLGRIDLFVRAGLITLARKNGWAPMMGGLQAVYAREIRLWRRFEVVSSIETWEGSQVIGKHRFVLDNGETAALILTTAGVYDRKARRFLDIDEVVAALGRAVNPRPPTEAERIFMTSHQGLRVLTKGTG</sequence>
<dbReference type="Pfam" id="PF13279">
    <property type="entry name" value="4HBT_2"/>
    <property type="match status" value="1"/>
</dbReference>
<dbReference type="Gene3D" id="3.10.129.10">
    <property type="entry name" value="Hotdog Thioesterase"/>
    <property type="match status" value="1"/>
</dbReference>
<dbReference type="CDD" id="cd00586">
    <property type="entry name" value="4HBT"/>
    <property type="match status" value="1"/>
</dbReference>
<dbReference type="InterPro" id="IPR029069">
    <property type="entry name" value="HotDog_dom_sf"/>
</dbReference>
<dbReference type="InterPro" id="IPR051490">
    <property type="entry name" value="THEM6_lcsJ_thioesterase"/>
</dbReference>
<gene>
    <name evidence="1" type="ORF">BAE39_00490</name>
</gene>
<dbReference type="PANTHER" id="PTHR12475">
    <property type="match status" value="1"/>
</dbReference>
<dbReference type="PANTHER" id="PTHR12475:SF4">
    <property type="entry name" value="PROTEIN THEM6"/>
    <property type="match status" value="1"/>
</dbReference>
<dbReference type="EMBL" id="LZTJ01000001">
    <property type="protein sequence ID" value="OBP82107.1"/>
    <property type="molecule type" value="Genomic_DNA"/>
</dbReference>
<evidence type="ECO:0000313" key="2">
    <source>
        <dbReference type="Proteomes" id="UP000093748"/>
    </source>
</evidence>
<reference evidence="2" key="1">
    <citation type="submission" date="2016-06" db="EMBL/GenBank/DDBJ databases">
        <title>NZP2037 Pacbio-Illumina hybrid assembly.</title>
        <authorList>
            <person name="Ramsay J.P."/>
        </authorList>
    </citation>
    <scope>NUCLEOTIDE SEQUENCE [LARGE SCALE GENOMIC DNA]</scope>
    <source>
        <strain evidence="2">R7ANS::ICEMlSym2042</strain>
    </source>
</reference>
<dbReference type="SUPFAM" id="SSF54637">
    <property type="entry name" value="Thioesterase/thiol ester dehydrase-isomerase"/>
    <property type="match status" value="1"/>
</dbReference>
<organism evidence="1 2">
    <name type="scientific">Rhizobium loti</name>
    <name type="common">Mesorhizobium loti</name>
    <dbReference type="NCBI Taxonomy" id="381"/>
    <lineage>
        <taxon>Bacteria</taxon>
        <taxon>Pseudomonadati</taxon>
        <taxon>Pseudomonadota</taxon>
        <taxon>Alphaproteobacteria</taxon>
        <taxon>Hyphomicrobiales</taxon>
        <taxon>Phyllobacteriaceae</taxon>
        <taxon>Mesorhizobium</taxon>
    </lineage>
</organism>
<protein>
    <submittedName>
        <fullName evidence="1">4-hydroxybenzoyl-CoA thioesterase</fullName>
    </submittedName>
</protein>
<evidence type="ECO:0000313" key="1">
    <source>
        <dbReference type="EMBL" id="OBP82107.1"/>
    </source>
</evidence>